<reference evidence="8 9" key="1">
    <citation type="journal article" date="2021" name="BMC Biol.">
        <title>Horizontally acquired antibacterial genes associated with adaptive radiation of ladybird beetles.</title>
        <authorList>
            <person name="Li H.S."/>
            <person name="Tang X.F."/>
            <person name="Huang Y.H."/>
            <person name="Xu Z.Y."/>
            <person name="Chen M.L."/>
            <person name="Du X.Y."/>
            <person name="Qiu B.Y."/>
            <person name="Chen P.T."/>
            <person name="Zhang W."/>
            <person name="Slipinski A."/>
            <person name="Escalona H.E."/>
            <person name="Waterhouse R.M."/>
            <person name="Zwick A."/>
            <person name="Pang H."/>
        </authorList>
    </citation>
    <scope>NUCLEOTIDE SEQUENCE [LARGE SCALE GENOMIC DNA]</scope>
    <source>
        <strain evidence="8">SYSU2018</strain>
    </source>
</reference>
<dbReference type="PANTHER" id="PTHR22950:SF154">
    <property type="entry name" value="PROTON-COUPLED AMINO ACID TRANSPORTER-LIKE PROTEIN PATHETIC"/>
    <property type="match status" value="1"/>
</dbReference>
<gene>
    <name evidence="8" type="ORF">HHI36_020766</name>
</gene>
<feature type="transmembrane region" description="Helical" evidence="6">
    <location>
        <begin position="292"/>
        <end position="318"/>
    </location>
</feature>
<dbReference type="Proteomes" id="UP001516400">
    <property type="component" value="Unassembled WGS sequence"/>
</dbReference>
<name>A0ABD2NBN6_9CUCU</name>
<keyword evidence="2 6" id="KW-0812">Transmembrane</keyword>
<proteinExistence type="predicted"/>
<feature type="transmembrane region" description="Helical" evidence="6">
    <location>
        <begin position="224"/>
        <end position="244"/>
    </location>
</feature>
<evidence type="ECO:0000313" key="9">
    <source>
        <dbReference type="Proteomes" id="UP001516400"/>
    </source>
</evidence>
<dbReference type="InterPro" id="IPR013057">
    <property type="entry name" value="AA_transpt_TM"/>
</dbReference>
<evidence type="ECO:0000313" key="8">
    <source>
        <dbReference type="EMBL" id="KAL3276037.1"/>
    </source>
</evidence>
<comment type="subcellular location">
    <subcellularLocation>
        <location evidence="1">Membrane</location>
        <topology evidence="1">Multi-pass membrane protein</topology>
    </subcellularLocation>
</comment>
<feature type="transmembrane region" description="Helical" evidence="6">
    <location>
        <begin position="443"/>
        <end position="461"/>
    </location>
</feature>
<keyword evidence="3 6" id="KW-1133">Transmembrane helix</keyword>
<keyword evidence="9" id="KW-1185">Reference proteome</keyword>
<dbReference type="Pfam" id="PF01490">
    <property type="entry name" value="Aa_trans"/>
    <property type="match status" value="1"/>
</dbReference>
<feature type="region of interest" description="Disordered" evidence="5">
    <location>
        <begin position="1"/>
        <end position="29"/>
    </location>
</feature>
<comment type="caution">
    <text evidence="8">The sequence shown here is derived from an EMBL/GenBank/DDBJ whole genome shotgun (WGS) entry which is preliminary data.</text>
</comment>
<evidence type="ECO:0000256" key="6">
    <source>
        <dbReference type="SAM" id="Phobius"/>
    </source>
</evidence>
<evidence type="ECO:0000256" key="4">
    <source>
        <dbReference type="ARBA" id="ARBA00023136"/>
    </source>
</evidence>
<protein>
    <recommendedName>
        <fullName evidence="7">Amino acid transporter transmembrane domain-containing protein</fullName>
    </recommendedName>
</protein>
<sequence length="474" mass="51691">MPSDLCIKENNKTSTGPTELETFLPQDGSNTNGLTATKYKITKSNDLEAAAPDFDPFKARKLDHPVSNGDTLTHLLKASLGTGILAMPAAFAASGLLLGIFATAAVSLICTHCAYMLVICAHELYKKTGKTAMSFAEVAHEACNRGPKWAKPFGPSARTFILISLFVTYFATCSCYAVLIATNFNKVVAQYRGEPLNERLSISLLLVPLLLLSYVPNLKYLAPVSMVANVFMAVGLGTTFYYLVTDIPPLETRELVVDFHKFPIFFSLTVFAIEAIGVVMPLENNMKTPQSFVGICGVLNQGMSGVTLIYILLGFLGYLKYGPNVQGSVTLDLPGNEIPAQMVQILIGLAVFCTFGLQFYVCLDIAWNGIKDKCAKHETLANYGIRTILVIICVLLAVAVPAITPFVGLIGAFCFSILGLICPVLIEIITFWDKGFGRYNWKIFKNIIVVFTGIFALIFGSKSSLEDIYKMYSN</sequence>
<evidence type="ECO:0000256" key="5">
    <source>
        <dbReference type="SAM" id="MobiDB-lite"/>
    </source>
</evidence>
<feature type="transmembrane region" description="Helical" evidence="6">
    <location>
        <begin position="200"/>
        <end position="217"/>
    </location>
</feature>
<evidence type="ECO:0000256" key="2">
    <source>
        <dbReference type="ARBA" id="ARBA00022692"/>
    </source>
</evidence>
<evidence type="ECO:0000259" key="7">
    <source>
        <dbReference type="Pfam" id="PF01490"/>
    </source>
</evidence>
<dbReference type="PANTHER" id="PTHR22950">
    <property type="entry name" value="AMINO ACID TRANSPORTER"/>
    <property type="match status" value="1"/>
</dbReference>
<feature type="transmembrane region" description="Helical" evidence="6">
    <location>
        <begin position="264"/>
        <end position="280"/>
    </location>
</feature>
<evidence type="ECO:0000256" key="1">
    <source>
        <dbReference type="ARBA" id="ARBA00004141"/>
    </source>
</evidence>
<dbReference type="EMBL" id="JABFTP020000083">
    <property type="protein sequence ID" value="KAL3276037.1"/>
    <property type="molecule type" value="Genomic_DNA"/>
</dbReference>
<feature type="compositionally biased region" description="Basic and acidic residues" evidence="5">
    <location>
        <begin position="1"/>
        <end position="11"/>
    </location>
</feature>
<feature type="transmembrane region" description="Helical" evidence="6">
    <location>
        <begin position="383"/>
        <end position="403"/>
    </location>
</feature>
<evidence type="ECO:0000256" key="3">
    <source>
        <dbReference type="ARBA" id="ARBA00022989"/>
    </source>
</evidence>
<accession>A0ABD2NBN6</accession>
<organism evidence="8 9">
    <name type="scientific">Cryptolaemus montrouzieri</name>
    <dbReference type="NCBI Taxonomy" id="559131"/>
    <lineage>
        <taxon>Eukaryota</taxon>
        <taxon>Metazoa</taxon>
        <taxon>Ecdysozoa</taxon>
        <taxon>Arthropoda</taxon>
        <taxon>Hexapoda</taxon>
        <taxon>Insecta</taxon>
        <taxon>Pterygota</taxon>
        <taxon>Neoptera</taxon>
        <taxon>Endopterygota</taxon>
        <taxon>Coleoptera</taxon>
        <taxon>Polyphaga</taxon>
        <taxon>Cucujiformia</taxon>
        <taxon>Coccinelloidea</taxon>
        <taxon>Coccinellidae</taxon>
        <taxon>Scymninae</taxon>
        <taxon>Scymnini</taxon>
        <taxon>Cryptolaemus</taxon>
    </lineage>
</organism>
<feature type="transmembrane region" description="Helical" evidence="6">
    <location>
        <begin position="89"/>
        <end position="118"/>
    </location>
</feature>
<dbReference type="AlphaFoldDB" id="A0ABD2NBN6"/>
<dbReference type="GO" id="GO:0016020">
    <property type="term" value="C:membrane"/>
    <property type="evidence" value="ECO:0007669"/>
    <property type="project" value="UniProtKB-SubCell"/>
</dbReference>
<feature type="domain" description="Amino acid transporter transmembrane" evidence="7">
    <location>
        <begin position="66"/>
        <end position="461"/>
    </location>
</feature>
<keyword evidence="4 6" id="KW-0472">Membrane</keyword>
<feature type="transmembrane region" description="Helical" evidence="6">
    <location>
        <begin position="409"/>
        <end position="431"/>
    </location>
</feature>
<feature type="transmembrane region" description="Helical" evidence="6">
    <location>
        <begin position="338"/>
        <end position="363"/>
    </location>
</feature>
<feature type="transmembrane region" description="Helical" evidence="6">
    <location>
        <begin position="160"/>
        <end position="180"/>
    </location>
</feature>